<dbReference type="STRING" id="945553.A0A0D2M7X3"/>
<evidence type="ECO:0000313" key="1">
    <source>
        <dbReference type="EMBL" id="KJA19358.1"/>
    </source>
</evidence>
<dbReference type="Proteomes" id="UP000054270">
    <property type="component" value="Unassembled WGS sequence"/>
</dbReference>
<keyword evidence="2" id="KW-1185">Reference proteome</keyword>
<protein>
    <recommendedName>
        <fullName evidence="3">F-box domain-containing protein</fullName>
    </recommendedName>
</protein>
<dbReference type="OrthoDB" id="3001771at2759"/>
<dbReference type="OMA" id="LERCEVD"/>
<reference evidence="2" key="1">
    <citation type="submission" date="2014-04" db="EMBL/GenBank/DDBJ databases">
        <title>Evolutionary Origins and Diversification of the Mycorrhizal Mutualists.</title>
        <authorList>
            <consortium name="DOE Joint Genome Institute"/>
            <consortium name="Mycorrhizal Genomics Consortium"/>
            <person name="Kohler A."/>
            <person name="Kuo A."/>
            <person name="Nagy L.G."/>
            <person name="Floudas D."/>
            <person name="Copeland A."/>
            <person name="Barry K.W."/>
            <person name="Cichocki N."/>
            <person name="Veneault-Fourrey C."/>
            <person name="LaButti K."/>
            <person name="Lindquist E.A."/>
            <person name="Lipzen A."/>
            <person name="Lundell T."/>
            <person name="Morin E."/>
            <person name="Murat C."/>
            <person name="Riley R."/>
            <person name="Ohm R."/>
            <person name="Sun H."/>
            <person name="Tunlid A."/>
            <person name="Henrissat B."/>
            <person name="Grigoriev I.V."/>
            <person name="Hibbett D.S."/>
            <person name="Martin F."/>
        </authorList>
    </citation>
    <scope>NUCLEOTIDE SEQUENCE [LARGE SCALE GENOMIC DNA]</scope>
    <source>
        <strain evidence="2">FD-334 SS-4</strain>
    </source>
</reference>
<dbReference type="AlphaFoldDB" id="A0A0D2M7X3"/>
<organism evidence="1 2">
    <name type="scientific">Hypholoma sublateritium (strain FD-334 SS-4)</name>
    <dbReference type="NCBI Taxonomy" id="945553"/>
    <lineage>
        <taxon>Eukaryota</taxon>
        <taxon>Fungi</taxon>
        <taxon>Dikarya</taxon>
        <taxon>Basidiomycota</taxon>
        <taxon>Agaricomycotina</taxon>
        <taxon>Agaricomycetes</taxon>
        <taxon>Agaricomycetidae</taxon>
        <taxon>Agaricales</taxon>
        <taxon>Agaricineae</taxon>
        <taxon>Strophariaceae</taxon>
        <taxon>Hypholoma</taxon>
    </lineage>
</organism>
<accession>A0A0D2M7X3</accession>
<gene>
    <name evidence="1" type="ORF">HYPSUDRAFT_893446</name>
</gene>
<name>A0A0D2M7X3_HYPSF</name>
<evidence type="ECO:0000313" key="2">
    <source>
        <dbReference type="Proteomes" id="UP000054270"/>
    </source>
</evidence>
<sequence>MTSINILPIELLDIVFHHVHTLSLSDVSELPAVPDRILFPLNVGAVCTLWLRVLKSHPQFWQSVVIDVALDPAPFLDMLGSLTDGSDSPLDLIVFSSDPSINKYLENSRTRVVFEHLEPVIARYTTITFRLVYQSSLPCASEILLLESAQYLSELFLLCTTYDRSDNDADDNEIMGAEHDPLFLGPAIPTNLRRLSLTGFDLFNLCYCGSLQTWQYHLQLSITHYKFRKESLCGTSSTKHFAVLMQFLHDLSYYHCPLSISFSDISLGYRPSRNITSKYAISLARMSFANVSADFISAFFSTMTLTNNPLALVSFQNCVIPCIAQWHQNISVTNSFVLELADIPFNETTGTSPERVLRLDRDDSLYNAIEAFPPNELQILRCEGVTDRFLQWLSGDNNADLDAPRMVMIKLHDCANFTAQGVCTLLLNRRRRISYNGPVTTLERLEVFGEDHEIYEGDFSILKEYRESLAYLWNVEPGDP</sequence>
<proteinExistence type="predicted"/>
<dbReference type="EMBL" id="KN817578">
    <property type="protein sequence ID" value="KJA19358.1"/>
    <property type="molecule type" value="Genomic_DNA"/>
</dbReference>
<evidence type="ECO:0008006" key="3">
    <source>
        <dbReference type="Google" id="ProtNLM"/>
    </source>
</evidence>